<dbReference type="Proteomes" id="UP000002748">
    <property type="component" value="Unassembled WGS sequence"/>
</dbReference>
<evidence type="ECO:0000256" key="1">
    <source>
        <dbReference type="SAM" id="SignalP"/>
    </source>
</evidence>
<comment type="caution">
    <text evidence="2">The sequence shown here is derived from an EMBL/GenBank/DDBJ whole genome shotgun (WGS) entry which is preliminary data.</text>
</comment>
<protein>
    <submittedName>
        <fullName evidence="2">19 kDa protein having G-X-X-X-Q-X-W</fullName>
    </submittedName>
</protein>
<dbReference type="Gene3D" id="2.80.10.50">
    <property type="match status" value="1"/>
</dbReference>
<feature type="signal peptide" evidence="1">
    <location>
        <begin position="1"/>
        <end position="17"/>
    </location>
</feature>
<feature type="chain" id="PRO_5003787201" evidence="1">
    <location>
        <begin position="18"/>
        <end position="165"/>
    </location>
</feature>
<evidence type="ECO:0000313" key="3">
    <source>
        <dbReference type="Proteomes" id="UP000002748"/>
    </source>
</evidence>
<evidence type="ECO:0000313" key="2">
    <source>
        <dbReference type="EMBL" id="EJT47374.1"/>
    </source>
</evidence>
<organism evidence="2 3">
    <name type="scientific">Trichosporon asahii var. asahii (strain ATCC 90039 / CBS 2479 / JCM 2466 / KCTC 7840 / NBRC 103889/ NCYC 2677 / UAMH 7654)</name>
    <name type="common">Yeast</name>
    <dbReference type="NCBI Taxonomy" id="1186058"/>
    <lineage>
        <taxon>Eukaryota</taxon>
        <taxon>Fungi</taxon>
        <taxon>Dikarya</taxon>
        <taxon>Basidiomycota</taxon>
        <taxon>Agaricomycotina</taxon>
        <taxon>Tremellomycetes</taxon>
        <taxon>Trichosporonales</taxon>
        <taxon>Trichosporonaceae</taxon>
        <taxon>Trichosporon</taxon>
    </lineage>
</organism>
<dbReference type="RefSeq" id="XP_014177745.1">
    <property type="nucleotide sequence ID" value="XM_014322270.1"/>
</dbReference>
<dbReference type="AlphaFoldDB" id="J6ES65"/>
<accession>J6ES65</accession>
<keyword evidence="1" id="KW-0732">Signal</keyword>
<dbReference type="EMBL" id="ALBS01000256">
    <property type="protein sequence ID" value="EJT47374.1"/>
    <property type="molecule type" value="Genomic_DNA"/>
</dbReference>
<dbReference type="KEGG" id="tasa:A1Q1_03845"/>
<dbReference type="SUPFAM" id="SSF50370">
    <property type="entry name" value="Ricin B-like lectins"/>
    <property type="match status" value="1"/>
</dbReference>
<dbReference type="InterPro" id="IPR035992">
    <property type="entry name" value="Ricin_B-like_lectins"/>
</dbReference>
<gene>
    <name evidence="2" type="ORF">A1Q1_03845</name>
</gene>
<sequence>MLASLLFALVTAVAVKAEGQGLQWPTKEDGDYALISTPAPAGRYPYEGFKNGRTVNLRTPDQTRSWIFTEGQSGPIRTTHTAEDPANGGKVHLWQCYDGLKQQQWTVHNGSFIELTGTGLCLDVTDGHAVPTTYPPGGPNKWPTGGLQLWECACNDNQKFITVAM</sequence>
<dbReference type="VEuPathDB" id="FungiDB:A1Q1_03845"/>
<dbReference type="HOGENOM" id="CLU_1611962_0_0_1"/>
<dbReference type="OrthoDB" id="6770063at2759"/>
<proteinExistence type="predicted"/>
<reference evidence="2 3" key="1">
    <citation type="journal article" date="2012" name="Eukaryot. Cell">
        <title>Draft genome sequence of CBS 2479, the standard type strain of Trichosporon asahii.</title>
        <authorList>
            <person name="Yang R.Y."/>
            <person name="Li H.T."/>
            <person name="Zhu H."/>
            <person name="Zhou G.P."/>
            <person name="Wang M."/>
            <person name="Wang L."/>
        </authorList>
    </citation>
    <scope>NUCLEOTIDE SEQUENCE [LARGE SCALE GENOMIC DNA]</scope>
    <source>
        <strain evidence="3">ATCC 90039 / CBS 2479 / JCM 2466 / KCTC 7840 / NCYC 2677 / UAMH 7654</strain>
    </source>
</reference>
<dbReference type="GeneID" id="25987358"/>
<dbReference type="PROSITE" id="PS50231">
    <property type="entry name" value="RICIN_B_LECTIN"/>
    <property type="match status" value="1"/>
</dbReference>
<name>J6ES65_TRIAS</name>